<keyword evidence="2" id="KW-0479">Metal-binding</keyword>
<keyword evidence="3" id="KW-0378">Hydrolase</keyword>
<dbReference type="EMBL" id="QLLL01000004">
    <property type="protein sequence ID" value="RAJ05065.1"/>
    <property type="molecule type" value="Genomic_DNA"/>
</dbReference>
<dbReference type="GO" id="GO:0004065">
    <property type="term" value="F:arylsulfatase activity"/>
    <property type="evidence" value="ECO:0007669"/>
    <property type="project" value="TreeGrafter"/>
</dbReference>
<dbReference type="Gene3D" id="3.30.1120.10">
    <property type="match status" value="1"/>
</dbReference>
<keyword evidence="7" id="KW-1185">Reference proteome</keyword>
<dbReference type="PROSITE" id="PS00523">
    <property type="entry name" value="SULFATASE_1"/>
    <property type="match status" value="1"/>
</dbReference>
<dbReference type="PANTHER" id="PTHR42693:SF53">
    <property type="entry name" value="ENDO-4-O-SULFATASE"/>
    <property type="match status" value="1"/>
</dbReference>
<dbReference type="GO" id="GO:0046872">
    <property type="term" value="F:metal ion binding"/>
    <property type="evidence" value="ECO:0007669"/>
    <property type="project" value="UniProtKB-KW"/>
</dbReference>
<dbReference type="InterPro" id="IPR050738">
    <property type="entry name" value="Sulfatase"/>
</dbReference>
<dbReference type="Gene3D" id="3.40.720.10">
    <property type="entry name" value="Alkaline Phosphatase, subunit A"/>
    <property type="match status" value="1"/>
</dbReference>
<accession>A0A327QMH0</accession>
<sequence length="490" mass="55507">MVSVGTACLEQFTKKLQHILQTVSTKVETVFFMRYRLQVLSFALRLINFSRMKKLGLIWMLLLAGIGLQAQQKGKPLNVIFILADDMGYADLSCYGNPLIKTPHLDRLAKEGLKANSFMVPAPTCSPSRAALLTGRYPNRVGIPYAIGPGNPNGLQDSIFTMAKMFKKANYATMMIGKWHLGDHAHTKPNDHGFDHFLGMLYSHDYQDPFVKTDTTLAVFYDTQRVWEKPDWTKLMDLYTDSATAYIKRASKSEQPFFLYLPFNMPHAPVATPAKWKGHSEGGVYGDVIEQLDDCVGRIYSLIHQLKIDQQTLIVFTSDNGPWNNMPQRMFGRDIVKPWDHGSVGPFRGGKADTYEGGHRVPFIAWNPKSIPAQLATAPFNINDMLPTIAAAIRYKQPLPSNLDGENLWPNFTKKVPFKKDRALFYLNHLTKLEAVRKGEWKLRVAQETKPQVVELYNLDVDIAEKYNVAAQYPAIVKELQALMEQYGQK</sequence>
<evidence type="ECO:0000256" key="4">
    <source>
        <dbReference type="ARBA" id="ARBA00022837"/>
    </source>
</evidence>
<protein>
    <submittedName>
        <fullName evidence="6">Arylsulfatase A-like enzyme</fullName>
    </submittedName>
</protein>
<dbReference type="InterPro" id="IPR024607">
    <property type="entry name" value="Sulfatase_CS"/>
</dbReference>
<dbReference type="PANTHER" id="PTHR42693">
    <property type="entry name" value="ARYLSULFATASE FAMILY MEMBER"/>
    <property type="match status" value="1"/>
</dbReference>
<gene>
    <name evidence="6" type="ORF">LX64_02219</name>
</gene>
<organism evidence="6 7">
    <name type="scientific">Chitinophaga skermanii</name>
    <dbReference type="NCBI Taxonomy" id="331697"/>
    <lineage>
        <taxon>Bacteria</taxon>
        <taxon>Pseudomonadati</taxon>
        <taxon>Bacteroidota</taxon>
        <taxon>Chitinophagia</taxon>
        <taxon>Chitinophagales</taxon>
        <taxon>Chitinophagaceae</taxon>
        <taxon>Chitinophaga</taxon>
    </lineage>
</organism>
<dbReference type="InterPro" id="IPR000917">
    <property type="entry name" value="Sulfatase_N"/>
</dbReference>
<evidence type="ECO:0000256" key="2">
    <source>
        <dbReference type="ARBA" id="ARBA00022723"/>
    </source>
</evidence>
<dbReference type="Pfam" id="PF00884">
    <property type="entry name" value="Sulfatase"/>
    <property type="match status" value="1"/>
</dbReference>
<evidence type="ECO:0000256" key="1">
    <source>
        <dbReference type="ARBA" id="ARBA00008779"/>
    </source>
</evidence>
<evidence type="ECO:0000256" key="3">
    <source>
        <dbReference type="ARBA" id="ARBA00022801"/>
    </source>
</evidence>
<comment type="similarity">
    <text evidence="1">Belongs to the sulfatase family.</text>
</comment>
<dbReference type="AlphaFoldDB" id="A0A327QMH0"/>
<evidence type="ECO:0000313" key="6">
    <source>
        <dbReference type="EMBL" id="RAJ05065.1"/>
    </source>
</evidence>
<name>A0A327QMH0_9BACT</name>
<evidence type="ECO:0000259" key="5">
    <source>
        <dbReference type="Pfam" id="PF00884"/>
    </source>
</evidence>
<dbReference type="SUPFAM" id="SSF53649">
    <property type="entry name" value="Alkaline phosphatase-like"/>
    <property type="match status" value="1"/>
</dbReference>
<comment type="caution">
    <text evidence="6">The sequence shown here is derived from an EMBL/GenBank/DDBJ whole genome shotgun (WGS) entry which is preliminary data.</text>
</comment>
<reference evidence="6 7" key="1">
    <citation type="submission" date="2018-06" db="EMBL/GenBank/DDBJ databases">
        <title>Genomic Encyclopedia of Archaeal and Bacterial Type Strains, Phase II (KMG-II): from individual species to whole genera.</title>
        <authorList>
            <person name="Goeker M."/>
        </authorList>
    </citation>
    <scope>NUCLEOTIDE SEQUENCE [LARGE SCALE GENOMIC DNA]</scope>
    <source>
        <strain evidence="6 7">DSM 23857</strain>
    </source>
</reference>
<dbReference type="InterPro" id="IPR017850">
    <property type="entry name" value="Alkaline_phosphatase_core_sf"/>
</dbReference>
<proteinExistence type="inferred from homology"/>
<evidence type="ECO:0000313" key="7">
    <source>
        <dbReference type="Proteomes" id="UP000249547"/>
    </source>
</evidence>
<feature type="domain" description="Sulfatase N-terminal" evidence="5">
    <location>
        <begin position="78"/>
        <end position="392"/>
    </location>
</feature>
<dbReference type="Proteomes" id="UP000249547">
    <property type="component" value="Unassembled WGS sequence"/>
</dbReference>
<keyword evidence="4" id="KW-0106">Calcium</keyword>